<keyword evidence="1 2" id="KW-0808">Transferase</keyword>
<dbReference type="InterPro" id="IPR000073">
    <property type="entry name" value="AB_hydrolase_1"/>
</dbReference>
<keyword evidence="2 5" id="KW-0012">Acyltransferase</keyword>
<dbReference type="RefSeq" id="WP_135070890.1">
    <property type="nucleotide sequence ID" value="NZ_SPSB01000001.1"/>
</dbReference>
<comment type="caution">
    <text evidence="2">Lacks conserved residue(s) required for the propagation of feature annotation.</text>
</comment>
<evidence type="ECO:0000313" key="5">
    <source>
        <dbReference type="EMBL" id="TFV97722.1"/>
    </source>
</evidence>
<dbReference type="PANTHER" id="PTHR32268">
    <property type="entry name" value="HOMOSERINE O-ACETYLTRANSFERASE"/>
    <property type="match status" value="1"/>
</dbReference>
<dbReference type="InterPro" id="IPR029058">
    <property type="entry name" value="AB_hydrolase_fold"/>
</dbReference>
<reference evidence="5 6" key="1">
    <citation type="submission" date="2019-03" db="EMBL/GenBank/DDBJ databases">
        <title>Algoriphagus sp. nov, a new strain isolated from root system soil of mangrove plant Kandelia.</title>
        <authorList>
            <person name="Yin Q."/>
            <person name="Wang K."/>
            <person name="Song Z."/>
        </authorList>
    </citation>
    <scope>NUCLEOTIDE SEQUENCE [LARGE SCALE GENOMIC DNA]</scope>
    <source>
        <strain evidence="5 6">XY-J91</strain>
    </source>
</reference>
<dbReference type="SUPFAM" id="SSF53474">
    <property type="entry name" value="alpha/beta-Hydrolases"/>
    <property type="match status" value="1"/>
</dbReference>
<dbReference type="PANTHER" id="PTHR32268:SF11">
    <property type="entry name" value="HOMOSERINE O-ACETYLTRANSFERASE"/>
    <property type="match status" value="1"/>
</dbReference>
<keyword evidence="6" id="KW-1185">Reference proteome</keyword>
<evidence type="ECO:0000256" key="1">
    <source>
        <dbReference type="ARBA" id="ARBA00022679"/>
    </source>
</evidence>
<dbReference type="Gene3D" id="3.40.50.1820">
    <property type="entry name" value="alpha/beta hydrolase"/>
    <property type="match status" value="1"/>
</dbReference>
<evidence type="ECO:0000313" key="6">
    <source>
        <dbReference type="Proteomes" id="UP000297647"/>
    </source>
</evidence>
<proteinExistence type="inferred from homology"/>
<dbReference type="GO" id="GO:0009086">
    <property type="term" value="P:methionine biosynthetic process"/>
    <property type="evidence" value="ECO:0007669"/>
    <property type="project" value="UniProtKB-UniRule"/>
</dbReference>
<comment type="catalytic activity">
    <reaction evidence="2">
        <text>L-homoserine + acetyl-CoA = O-acetyl-L-homoserine + CoA</text>
        <dbReference type="Rhea" id="RHEA:13701"/>
        <dbReference type="ChEBI" id="CHEBI:57287"/>
        <dbReference type="ChEBI" id="CHEBI:57288"/>
        <dbReference type="ChEBI" id="CHEBI:57476"/>
        <dbReference type="ChEBI" id="CHEBI:57716"/>
        <dbReference type="EC" id="2.3.1.31"/>
    </reaction>
</comment>
<comment type="subunit">
    <text evidence="2">Homodimer.</text>
</comment>
<dbReference type="UniPathway" id="UPA00051">
    <property type="reaction ID" value="UER00074"/>
</dbReference>
<dbReference type="GO" id="GO:0005737">
    <property type="term" value="C:cytoplasm"/>
    <property type="evidence" value="ECO:0007669"/>
    <property type="project" value="UniProtKB-SubCell"/>
</dbReference>
<dbReference type="GO" id="GO:0009092">
    <property type="term" value="P:homoserine metabolic process"/>
    <property type="evidence" value="ECO:0007669"/>
    <property type="project" value="TreeGrafter"/>
</dbReference>
<sequence length="353" mass="39619">MNLTHSIVNINMRTDIFHSKTPFVLESGQELPELELAYTTYGKLNSAQDNVIWVVHALTGDSRVGDWWNGMVGEDQFFDPADYFIICVNLPGSCYGSTNPLSSNPITGKNYYYDFPLLTTRDMANALESIRQSLGINQIHTLLGGSLGGQVALEWAYLLEDRLQNLVILASTAKSSPWVIGFNETQRMAIESDCTWGEESADAGKKGLETARAIAMMSYRHPWDFAKKQESPSGTLDNFRSSSYLRYQGQKLANRFTAFSYWILSKAMDSHDLGRGRGGYQDALKKIKARTLAVGVDTDLLFLPEESMEIAKYIPKASYREIKATAGHDAFLIEFEQLRYILQSFYISNGSKN</sequence>
<comment type="pathway">
    <text evidence="2">Amino-acid biosynthesis; L-methionine biosynthesis via de novo pathway; O-acetyl-L-homoserine from L-homoserine: step 1/1.</text>
</comment>
<dbReference type="EMBL" id="SPSB01000001">
    <property type="protein sequence ID" value="TFV97722.1"/>
    <property type="molecule type" value="Genomic_DNA"/>
</dbReference>
<feature type="active site" evidence="2 3">
    <location>
        <position position="328"/>
    </location>
</feature>
<feature type="domain" description="AB hydrolase-1" evidence="4">
    <location>
        <begin position="51"/>
        <end position="333"/>
    </location>
</feature>
<comment type="caution">
    <text evidence="5">The sequence shown here is derived from an EMBL/GenBank/DDBJ whole genome shotgun (WGS) entry which is preliminary data.</text>
</comment>
<evidence type="ECO:0000256" key="2">
    <source>
        <dbReference type="HAMAP-Rule" id="MF_00296"/>
    </source>
</evidence>
<dbReference type="EC" id="2.3.1.31" evidence="2"/>
<dbReference type="NCBIfam" id="TIGR01392">
    <property type="entry name" value="homoserO_Ac_trn"/>
    <property type="match status" value="1"/>
</dbReference>
<keyword evidence="2" id="KW-0486">Methionine biosynthesis</keyword>
<dbReference type="AlphaFoldDB" id="A0A4Y9R1A3"/>
<name>A0A4Y9R1A3_9BACT</name>
<dbReference type="HAMAP" id="MF_00296">
    <property type="entry name" value="MetX_acyltransf"/>
    <property type="match status" value="1"/>
</dbReference>
<dbReference type="Proteomes" id="UP000297647">
    <property type="component" value="Unassembled WGS sequence"/>
</dbReference>
<evidence type="ECO:0000259" key="4">
    <source>
        <dbReference type="Pfam" id="PF00561"/>
    </source>
</evidence>
<feature type="binding site" evidence="2">
    <location>
        <position position="329"/>
    </location>
    <ligand>
        <name>substrate</name>
    </ligand>
</feature>
<evidence type="ECO:0000256" key="3">
    <source>
        <dbReference type="PIRSR" id="PIRSR000443-1"/>
    </source>
</evidence>
<comment type="similarity">
    <text evidence="2">Belongs to the AB hydrolase superfamily. MetX family.</text>
</comment>
<keyword evidence="2" id="KW-0028">Amino-acid biosynthesis</keyword>
<accession>A0A4Y9R1A3</accession>
<protein>
    <recommendedName>
        <fullName evidence="2">Homoserine O-acetyltransferase</fullName>
        <shortName evidence="2">HAT</shortName>
        <ecNumber evidence="2">2.3.1.31</ecNumber>
    </recommendedName>
    <alternativeName>
        <fullName evidence="2">Homoserine transacetylase</fullName>
        <shortName evidence="2">HTA</shortName>
    </alternativeName>
</protein>
<dbReference type="InterPro" id="IPR008220">
    <property type="entry name" value="HAT_MetX-like"/>
</dbReference>
<feature type="active site" evidence="2 3">
    <location>
        <position position="299"/>
    </location>
</feature>
<keyword evidence="2" id="KW-0963">Cytoplasm</keyword>
<comment type="subcellular location">
    <subcellularLocation>
        <location evidence="2">Cytoplasm</location>
    </subcellularLocation>
</comment>
<gene>
    <name evidence="5" type="primary">metX</name>
    <name evidence="2" type="synonym">metXA</name>
    <name evidence="5" type="ORF">E4S40_03505</name>
</gene>
<dbReference type="OrthoDB" id="9800754at2"/>
<comment type="function">
    <text evidence="2">Transfers an acetyl group from acetyl-CoA to L-homoserine, forming acetyl-L-homoserine.</text>
</comment>
<dbReference type="GO" id="GO:0004414">
    <property type="term" value="F:homoserine O-acetyltransferase activity"/>
    <property type="evidence" value="ECO:0007669"/>
    <property type="project" value="UniProtKB-UniRule"/>
</dbReference>
<dbReference type="Pfam" id="PF00561">
    <property type="entry name" value="Abhydrolase_1"/>
    <property type="match status" value="1"/>
</dbReference>
<feature type="active site" description="Nucleophile" evidence="2 3">
    <location>
        <position position="146"/>
    </location>
</feature>
<organism evidence="5 6">
    <name type="scientific">Algoriphagus kandeliae</name>
    <dbReference type="NCBI Taxonomy" id="2562278"/>
    <lineage>
        <taxon>Bacteria</taxon>
        <taxon>Pseudomonadati</taxon>
        <taxon>Bacteroidota</taxon>
        <taxon>Cytophagia</taxon>
        <taxon>Cytophagales</taxon>
        <taxon>Cyclobacteriaceae</taxon>
        <taxon>Algoriphagus</taxon>
    </lineage>
</organism>
<dbReference type="PIRSF" id="PIRSF000443">
    <property type="entry name" value="Homoser_Ac_trans"/>
    <property type="match status" value="1"/>
</dbReference>
<feature type="binding site" evidence="2">
    <location>
        <position position="212"/>
    </location>
    <ligand>
        <name>substrate</name>
    </ligand>
</feature>